<feature type="transmembrane region" description="Helical" evidence="1">
    <location>
        <begin position="161"/>
        <end position="183"/>
    </location>
</feature>
<dbReference type="AlphaFoldDB" id="A0AAV8W5C9"/>
<keyword evidence="1" id="KW-1133">Transmembrane helix</keyword>
<dbReference type="Proteomes" id="UP001159042">
    <property type="component" value="Unassembled WGS sequence"/>
</dbReference>
<keyword evidence="1" id="KW-0812">Transmembrane</keyword>
<name>A0AAV8W5C9_9CUCU</name>
<organism evidence="2 3">
    <name type="scientific">Exocentrus adspersus</name>
    <dbReference type="NCBI Taxonomy" id="1586481"/>
    <lineage>
        <taxon>Eukaryota</taxon>
        <taxon>Metazoa</taxon>
        <taxon>Ecdysozoa</taxon>
        <taxon>Arthropoda</taxon>
        <taxon>Hexapoda</taxon>
        <taxon>Insecta</taxon>
        <taxon>Pterygota</taxon>
        <taxon>Neoptera</taxon>
        <taxon>Endopterygota</taxon>
        <taxon>Coleoptera</taxon>
        <taxon>Polyphaga</taxon>
        <taxon>Cucujiformia</taxon>
        <taxon>Chrysomeloidea</taxon>
        <taxon>Cerambycidae</taxon>
        <taxon>Lamiinae</taxon>
        <taxon>Acanthocinini</taxon>
        <taxon>Exocentrus</taxon>
    </lineage>
</organism>
<evidence type="ECO:0000313" key="3">
    <source>
        <dbReference type="Proteomes" id="UP001159042"/>
    </source>
</evidence>
<reference evidence="2 3" key="1">
    <citation type="journal article" date="2023" name="Insect Mol. Biol.">
        <title>Genome sequencing provides insights into the evolution of gene families encoding plant cell wall-degrading enzymes in longhorned beetles.</title>
        <authorList>
            <person name="Shin N.R."/>
            <person name="Okamura Y."/>
            <person name="Kirsch R."/>
            <person name="Pauchet Y."/>
        </authorList>
    </citation>
    <scope>NUCLEOTIDE SEQUENCE [LARGE SCALE GENOMIC DNA]</scope>
    <source>
        <strain evidence="2">EAD_L_NR</strain>
    </source>
</reference>
<keyword evidence="3" id="KW-1185">Reference proteome</keyword>
<evidence type="ECO:0000256" key="1">
    <source>
        <dbReference type="SAM" id="Phobius"/>
    </source>
</evidence>
<evidence type="ECO:0000313" key="2">
    <source>
        <dbReference type="EMBL" id="KAJ8921841.1"/>
    </source>
</evidence>
<feature type="transmembrane region" description="Helical" evidence="1">
    <location>
        <begin position="95"/>
        <end position="118"/>
    </location>
</feature>
<dbReference type="EMBL" id="JANEYG010000008">
    <property type="protein sequence ID" value="KAJ8921841.1"/>
    <property type="molecule type" value="Genomic_DNA"/>
</dbReference>
<sequence>MAASTADNCAAERSFREIYGYKYSTEQQESSVTNKIIYPRTQAAANSGVGGAAPTGFSIMNASPSYILQTLRTVREPIVDYQEGRGVPRNEAISFVTLITSLCTHAYTAAITILVMLWNLAPLLDGFVYFARFLVDKLIDIFETRDKKEKIVKAALFGGQIIVILFIIFLIMGLIFMPVYVLTARIIGKIWGMIAW</sequence>
<keyword evidence="1" id="KW-0472">Membrane</keyword>
<accession>A0AAV8W5C9</accession>
<comment type="caution">
    <text evidence="2">The sequence shown here is derived from an EMBL/GenBank/DDBJ whole genome shotgun (WGS) entry which is preliminary data.</text>
</comment>
<gene>
    <name evidence="2" type="ORF">NQ315_008473</name>
</gene>
<proteinExistence type="predicted"/>
<protein>
    <submittedName>
        <fullName evidence="2">Uncharacterized protein</fullName>
    </submittedName>
</protein>